<reference evidence="1 2" key="1">
    <citation type="submission" date="2014-02" db="EMBL/GenBank/DDBJ databases">
        <authorList>
            <person name="Genoscope - CEA"/>
        </authorList>
    </citation>
    <scope>NUCLEOTIDE SEQUENCE [LARGE SCALE GENOMIC DNA]</scope>
    <source>
        <strain evidence="1 2">CS03</strain>
    </source>
</reference>
<gene>
    <name evidence="1" type="ORF">XBW1_2322</name>
</gene>
<dbReference type="EMBL" id="FO818637">
    <property type="protein sequence ID" value="CDM89679.1"/>
    <property type="molecule type" value="Genomic_DNA"/>
</dbReference>
<sequence length="58" mass="6529">MLNKKYSPILIQGIEYAIHIYENTDGEVNIEAVDLDNNNNKINVTTSYDTISVVIEDA</sequence>
<dbReference type="Proteomes" id="UP000032930">
    <property type="component" value="Chromosome"/>
</dbReference>
<evidence type="ECO:0000313" key="2">
    <source>
        <dbReference type="Proteomes" id="UP000032930"/>
    </source>
</evidence>
<organism evidence="1 2">
    <name type="scientific">Xenorhabdus bovienii</name>
    <name type="common">Xenorhabdus nematophila subsp. bovienii</name>
    <dbReference type="NCBI Taxonomy" id="40576"/>
    <lineage>
        <taxon>Bacteria</taxon>
        <taxon>Pseudomonadati</taxon>
        <taxon>Pseudomonadota</taxon>
        <taxon>Gammaproteobacteria</taxon>
        <taxon>Enterobacterales</taxon>
        <taxon>Morganellaceae</taxon>
        <taxon>Xenorhabdus</taxon>
    </lineage>
</organism>
<proteinExistence type="predicted"/>
<name>A0A0B6XBN3_XENBV</name>
<dbReference type="AlphaFoldDB" id="A0A0B6XBN3"/>
<evidence type="ECO:0000313" key="1">
    <source>
        <dbReference type="EMBL" id="CDM89679.1"/>
    </source>
</evidence>
<protein>
    <submittedName>
        <fullName evidence="1">Uncharacterized protein</fullName>
    </submittedName>
</protein>
<dbReference type="RefSeq" id="WP_155399121.1">
    <property type="nucleotide sequence ID" value="NZ_CAWMEF010000001.1"/>
</dbReference>
<dbReference type="KEGG" id="xbv:XBW1_2322"/>
<accession>A0A0B6XBN3</accession>